<dbReference type="AlphaFoldDB" id="A0A9R1XGM3"/>
<dbReference type="EMBL" id="NBSK02000004">
    <property type="protein sequence ID" value="KAJ0212226.1"/>
    <property type="molecule type" value="Genomic_DNA"/>
</dbReference>
<organism evidence="1 2">
    <name type="scientific">Lactuca sativa</name>
    <name type="common">Garden lettuce</name>
    <dbReference type="NCBI Taxonomy" id="4236"/>
    <lineage>
        <taxon>Eukaryota</taxon>
        <taxon>Viridiplantae</taxon>
        <taxon>Streptophyta</taxon>
        <taxon>Embryophyta</taxon>
        <taxon>Tracheophyta</taxon>
        <taxon>Spermatophyta</taxon>
        <taxon>Magnoliopsida</taxon>
        <taxon>eudicotyledons</taxon>
        <taxon>Gunneridae</taxon>
        <taxon>Pentapetalae</taxon>
        <taxon>asterids</taxon>
        <taxon>campanulids</taxon>
        <taxon>Asterales</taxon>
        <taxon>Asteraceae</taxon>
        <taxon>Cichorioideae</taxon>
        <taxon>Cichorieae</taxon>
        <taxon>Lactucinae</taxon>
        <taxon>Lactuca</taxon>
    </lineage>
</organism>
<sequence length="93" mass="10056">MSAITALLGMAICNLSTDDVNDILLGSLMSLKSHIGCLVRHVKTDHLLFESCIAHIPSLNKSTLKLKLVFVYVGNFPTIGALTVHNVSRKHAS</sequence>
<protein>
    <submittedName>
        <fullName evidence="1">Uncharacterized protein</fullName>
    </submittedName>
</protein>
<keyword evidence="2" id="KW-1185">Reference proteome</keyword>
<evidence type="ECO:0000313" key="1">
    <source>
        <dbReference type="EMBL" id="KAJ0212226.1"/>
    </source>
</evidence>
<name>A0A9R1XGM3_LACSA</name>
<dbReference type="Proteomes" id="UP000235145">
    <property type="component" value="Unassembled WGS sequence"/>
</dbReference>
<reference evidence="1 2" key="1">
    <citation type="journal article" date="2017" name="Nat. Commun.">
        <title>Genome assembly with in vitro proximity ligation data and whole-genome triplication in lettuce.</title>
        <authorList>
            <person name="Reyes-Chin-Wo S."/>
            <person name="Wang Z."/>
            <person name="Yang X."/>
            <person name="Kozik A."/>
            <person name="Arikit S."/>
            <person name="Song C."/>
            <person name="Xia L."/>
            <person name="Froenicke L."/>
            <person name="Lavelle D.O."/>
            <person name="Truco M.J."/>
            <person name="Xia R."/>
            <person name="Zhu S."/>
            <person name="Xu C."/>
            <person name="Xu H."/>
            <person name="Xu X."/>
            <person name="Cox K."/>
            <person name="Korf I."/>
            <person name="Meyers B.C."/>
            <person name="Michelmore R.W."/>
        </authorList>
    </citation>
    <scope>NUCLEOTIDE SEQUENCE [LARGE SCALE GENOMIC DNA]</scope>
    <source>
        <strain evidence="2">cv. Salinas</strain>
        <tissue evidence="1">Seedlings</tissue>
    </source>
</reference>
<proteinExistence type="predicted"/>
<comment type="caution">
    <text evidence="1">The sequence shown here is derived from an EMBL/GenBank/DDBJ whole genome shotgun (WGS) entry which is preliminary data.</text>
</comment>
<gene>
    <name evidence="1" type="ORF">LSAT_V11C400198170</name>
</gene>
<accession>A0A9R1XGM3</accession>
<evidence type="ECO:0000313" key="2">
    <source>
        <dbReference type="Proteomes" id="UP000235145"/>
    </source>
</evidence>